<keyword evidence="4" id="KW-0804">Transcription</keyword>
<organism evidence="6 7">
    <name type="scientific">Megasphaera hominis</name>
    <dbReference type="NCBI Taxonomy" id="159836"/>
    <lineage>
        <taxon>Bacteria</taxon>
        <taxon>Bacillati</taxon>
        <taxon>Bacillota</taxon>
        <taxon>Negativicutes</taxon>
        <taxon>Veillonellales</taxon>
        <taxon>Veillonellaceae</taxon>
        <taxon>Megasphaera</taxon>
    </lineage>
</organism>
<dbReference type="Proteomes" id="UP000606870">
    <property type="component" value="Unassembled WGS sequence"/>
</dbReference>
<sequence length="276" mass="30947">MIELYLLEQLAAVARHATLSAAAQELHITQPALTRSIQKLEKELGFPLFTHEKNKITINETGKIAAAYAERVLQAERDLRDAVTRFERSRHTISLACCAPAPLVWLQHRLMRCFPALSLTSQLSNDEAALLQGLQEKRHQIIVLSHAVALPGLTCRKLFSEQLYASVMPAHPAASMDSITFADLNGEIFLIETSLGIWQDLVRKRMPASRFIMQDTRQDLDTLLKSSSLPAFSTDIGQKLLPRKSQRKDVLIADDDACITFYIIYSESDAARFDSL</sequence>
<evidence type="ECO:0000256" key="4">
    <source>
        <dbReference type="ARBA" id="ARBA00023163"/>
    </source>
</evidence>
<dbReference type="PANTHER" id="PTHR30346:SF0">
    <property type="entry name" value="HCA OPERON TRANSCRIPTIONAL ACTIVATOR HCAR"/>
    <property type="match status" value="1"/>
</dbReference>
<dbReference type="Pfam" id="PF03466">
    <property type="entry name" value="LysR_substrate"/>
    <property type="match status" value="1"/>
</dbReference>
<dbReference type="InterPro" id="IPR005119">
    <property type="entry name" value="LysR_subst-bd"/>
</dbReference>
<evidence type="ECO:0000256" key="3">
    <source>
        <dbReference type="ARBA" id="ARBA00023125"/>
    </source>
</evidence>
<comment type="similarity">
    <text evidence="1">Belongs to the LysR transcriptional regulatory family.</text>
</comment>
<dbReference type="InterPro" id="IPR036390">
    <property type="entry name" value="WH_DNA-bd_sf"/>
</dbReference>
<dbReference type="RefSeq" id="WP_186502392.1">
    <property type="nucleotide sequence ID" value="NZ_JACOGK010000006.1"/>
</dbReference>
<dbReference type="Gene3D" id="3.40.190.10">
    <property type="entry name" value="Periplasmic binding protein-like II"/>
    <property type="match status" value="2"/>
</dbReference>
<evidence type="ECO:0000313" key="6">
    <source>
        <dbReference type="EMBL" id="MBC3536229.1"/>
    </source>
</evidence>
<name>A0ABR6VHU4_9FIRM</name>
<proteinExistence type="inferred from homology"/>
<dbReference type="PRINTS" id="PR00039">
    <property type="entry name" value="HTHLYSR"/>
</dbReference>
<dbReference type="Pfam" id="PF00126">
    <property type="entry name" value="HTH_1"/>
    <property type="match status" value="1"/>
</dbReference>
<dbReference type="Gene3D" id="1.10.10.10">
    <property type="entry name" value="Winged helix-like DNA-binding domain superfamily/Winged helix DNA-binding domain"/>
    <property type="match status" value="1"/>
</dbReference>
<evidence type="ECO:0000313" key="7">
    <source>
        <dbReference type="Proteomes" id="UP000606870"/>
    </source>
</evidence>
<comment type="caution">
    <text evidence="6">The sequence shown here is derived from an EMBL/GenBank/DDBJ whole genome shotgun (WGS) entry which is preliminary data.</text>
</comment>
<dbReference type="PROSITE" id="PS50931">
    <property type="entry name" value="HTH_LYSR"/>
    <property type="match status" value="1"/>
</dbReference>
<dbReference type="InterPro" id="IPR000847">
    <property type="entry name" value="LysR_HTH_N"/>
</dbReference>
<evidence type="ECO:0000256" key="2">
    <source>
        <dbReference type="ARBA" id="ARBA00023015"/>
    </source>
</evidence>
<dbReference type="EMBL" id="JACOGK010000006">
    <property type="protein sequence ID" value="MBC3536229.1"/>
    <property type="molecule type" value="Genomic_DNA"/>
</dbReference>
<dbReference type="InterPro" id="IPR036388">
    <property type="entry name" value="WH-like_DNA-bd_sf"/>
</dbReference>
<keyword evidence="2" id="KW-0805">Transcription regulation</keyword>
<feature type="domain" description="HTH lysR-type" evidence="5">
    <location>
        <begin position="2"/>
        <end position="59"/>
    </location>
</feature>
<dbReference type="PANTHER" id="PTHR30346">
    <property type="entry name" value="TRANSCRIPTIONAL DUAL REGULATOR HCAR-RELATED"/>
    <property type="match status" value="1"/>
</dbReference>
<dbReference type="SUPFAM" id="SSF46785">
    <property type="entry name" value="Winged helix' DNA-binding domain"/>
    <property type="match status" value="1"/>
</dbReference>
<keyword evidence="3" id="KW-0238">DNA-binding</keyword>
<evidence type="ECO:0000256" key="1">
    <source>
        <dbReference type="ARBA" id="ARBA00009437"/>
    </source>
</evidence>
<reference evidence="6 7" key="1">
    <citation type="submission" date="2020-08" db="EMBL/GenBank/DDBJ databases">
        <authorList>
            <person name="Liu C."/>
            <person name="Sun Q."/>
        </authorList>
    </citation>
    <scope>NUCLEOTIDE SEQUENCE [LARGE SCALE GENOMIC DNA]</scope>
    <source>
        <strain evidence="6 7">NSJ-59</strain>
    </source>
</reference>
<gene>
    <name evidence="6" type="ORF">H8J70_03045</name>
</gene>
<evidence type="ECO:0000259" key="5">
    <source>
        <dbReference type="PROSITE" id="PS50931"/>
    </source>
</evidence>
<dbReference type="SUPFAM" id="SSF53850">
    <property type="entry name" value="Periplasmic binding protein-like II"/>
    <property type="match status" value="1"/>
</dbReference>
<accession>A0ABR6VHU4</accession>
<protein>
    <submittedName>
        <fullName evidence="6">LysR family transcriptional regulator</fullName>
    </submittedName>
</protein>
<keyword evidence="7" id="KW-1185">Reference proteome</keyword>